<gene>
    <name evidence="2" type="ORF">UFOVP1091_6</name>
    <name evidence="3" type="ORF">UFOVP1335_40</name>
    <name evidence="4" type="ORF">UFOVP1445_6</name>
    <name evidence="1" type="ORF">UFOVP914_6</name>
</gene>
<proteinExistence type="predicted"/>
<evidence type="ECO:0000313" key="1">
    <source>
        <dbReference type="EMBL" id="CAB4171179.1"/>
    </source>
</evidence>
<accession>A0A6J5PH66</accession>
<dbReference type="EMBL" id="LR797281">
    <property type="protein sequence ID" value="CAB4199381.1"/>
    <property type="molecule type" value="Genomic_DNA"/>
</dbReference>
<evidence type="ECO:0000313" key="3">
    <source>
        <dbReference type="EMBL" id="CAB4199381.1"/>
    </source>
</evidence>
<dbReference type="EMBL" id="LR797033">
    <property type="protein sequence ID" value="CAB4182545.1"/>
    <property type="molecule type" value="Genomic_DNA"/>
</dbReference>
<organism evidence="1">
    <name type="scientific">uncultured Caudovirales phage</name>
    <dbReference type="NCBI Taxonomy" id="2100421"/>
    <lineage>
        <taxon>Viruses</taxon>
        <taxon>Duplodnaviria</taxon>
        <taxon>Heunggongvirae</taxon>
        <taxon>Uroviricota</taxon>
        <taxon>Caudoviricetes</taxon>
        <taxon>Peduoviridae</taxon>
        <taxon>Maltschvirus</taxon>
        <taxon>Maltschvirus maltsch</taxon>
    </lineage>
</organism>
<evidence type="ECO:0000313" key="4">
    <source>
        <dbReference type="EMBL" id="CAB4212365.1"/>
    </source>
</evidence>
<dbReference type="EMBL" id="LR796864">
    <property type="protein sequence ID" value="CAB4171179.1"/>
    <property type="molecule type" value="Genomic_DNA"/>
</dbReference>
<evidence type="ECO:0000313" key="2">
    <source>
        <dbReference type="EMBL" id="CAB4182545.1"/>
    </source>
</evidence>
<protein>
    <submittedName>
        <fullName evidence="1">Uncharacterized protein</fullName>
    </submittedName>
</protein>
<sequence>MALTVPYTFTTATVAEAGEVNSNFTAVKNFVDALQTGVNINTDAIVTAKIQDNAVTAAKLAATAVTPGSYTTASITVDQQGRITAAANGTSGVAGDSDQLVLGSQVFG</sequence>
<dbReference type="EMBL" id="LR797381">
    <property type="protein sequence ID" value="CAB4212365.1"/>
    <property type="molecule type" value="Genomic_DNA"/>
</dbReference>
<name>A0A6J5PH66_9CAUD</name>
<reference evidence="1" key="1">
    <citation type="submission" date="2020-05" db="EMBL/GenBank/DDBJ databases">
        <authorList>
            <person name="Chiriac C."/>
            <person name="Salcher M."/>
            <person name="Ghai R."/>
            <person name="Kavagutti S V."/>
        </authorList>
    </citation>
    <scope>NUCLEOTIDE SEQUENCE</scope>
</reference>